<dbReference type="AlphaFoldDB" id="E8ZIF3"/>
<proteinExistence type="predicted"/>
<keyword evidence="2" id="KW-1185">Reference proteome</keyword>
<dbReference type="Proteomes" id="UP000008637">
    <property type="component" value="Chromosome"/>
</dbReference>
<evidence type="ECO:0000313" key="2">
    <source>
        <dbReference type="Proteomes" id="UP000008637"/>
    </source>
</evidence>
<dbReference type="HOGENOM" id="CLU_098620_3_0_14"/>
<accession>E8ZIF3</accession>
<name>E8ZIF3_MYCHL</name>
<organism evidence="1 2">
    <name type="scientific">Mycoplasma haemofelis (strain Langford 1)</name>
    <name type="common">Haemobartonella felis</name>
    <dbReference type="NCBI Taxonomy" id="941640"/>
    <lineage>
        <taxon>Bacteria</taxon>
        <taxon>Bacillati</taxon>
        <taxon>Mycoplasmatota</taxon>
        <taxon>Mollicutes</taxon>
        <taxon>Mycoplasmataceae</taxon>
        <taxon>Mycoplasma</taxon>
    </lineage>
</organism>
<dbReference type="EMBL" id="FR773153">
    <property type="protein sequence ID" value="CBY92924.1"/>
    <property type="molecule type" value="Genomic_DNA"/>
</dbReference>
<dbReference type="KEGG" id="mha:HF1_09160"/>
<reference evidence="1 2" key="1">
    <citation type="journal article" date="2011" name="J. Bacteriol.">
        <title>Complete genome sequence of Mycoplasma haemofelis, a hemotropic mycoplasma.</title>
        <authorList>
            <person name="Barker E.N."/>
            <person name="Helps C.R."/>
            <person name="Peters I.R."/>
            <person name="Darby A.C."/>
            <person name="Radford A.D."/>
            <person name="Tasker S."/>
        </authorList>
    </citation>
    <scope>NUCLEOTIDE SEQUENCE [LARGE SCALE GENOMIC DNA]</scope>
    <source>
        <strain evidence="1 2">Langford 1</strain>
    </source>
</reference>
<dbReference type="OrthoDB" id="9826185at2"/>
<sequence>MSKTLITALTGLSAAGIGGGIYLAYKNSEHPAPEKKTIRDRLQKAKFKIPTNDDNHWASIKTAYNNVKSHADKVFSTSTSEVGEEDLKRLCEEALEKDEGDTSYNKAKRWCVVTTTISSYLKEWGINALPTDDSKNEKQNEWTKLAEGYAASNHKISGVDSLSEEAWKKLRSECKKLGDKKNYDDDFDTSFESSKIWCVDR</sequence>
<gene>
    <name evidence="1" type="ordered locus">HF1_09160</name>
</gene>
<evidence type="ECO:0000313" key="1">
    <source>
        <dbReference type="EMBL" id="CBY92924.1"/>
    </source>
</evidence>
<protein>
    <submittedName>
        <fullName evidence="1">Uncharacterized protein</fullName>
    </submittedName>
</protein>